<name>A0A1G7Y6A5_9ACTN</name>
<dbReference type="Proteomes" id="UP000198923">
    <property type="component" value="Unassembled WGS sequence"/>
</dbReference>
<feature type="signal peptide" evidence="1">
    <location>
        <begin position="1"/>
        <end position="26"/>
    </location>
</feature>
<evidence type="ECO:0000259" key="2">
    <source>
        <dbReference type="Pfam" id="PF03888"/>
    </source>
</evidence>
<protein>
    <submittedName>
        <fullName evidence="3">Sigma-E factor negative regulatory protein RseB</fullName>
    </submittedName>
</protein>
<dbReference type="RefSeq" id="WP_093170436.1">
    <property type="nucleotide sequence ID" value="NZ_FNCN01000009.1"/>
</dbReference>
<dbReference type="AlphaFoldDB" id="A0A1G7Y6A5"/>
<dbReference type="Pfam" id="PF03888">
    <property type="entry name" value="MucB_RseB"/>
    <property type="match status" value="1"/>
</dbReference>
<evidence type="ECO:0000313" key="4">
    <source>
        <dbReference type="Proteomes" id="UP000198923"/>
    </source>
</evidence>
<gene>
    <name evidence="3" type="ORF">SAMN05421505_109114</name>
</gene>
<dbReference type="Gene3D" id="2.50.20.10">
    <property type="entry name" value="Lipoprotein localisation LolA/LolB/LppX"/>
    <property type="match status" value="1"/>
</dbReference>
<keyword evidence="1" id="KW-0732">Signal</keyword>
<accession>A0A1G7Y6A5</accession>
<sequence>MTRAPLALAAVAVLFGLTALSAPARAVQPDDELGEDSGLGLLRQAAHAVRVQAYYGTQFVTMWNPEGSSSSLVDVTSVPGVGITVKTMAAGEAVPGTVELVDPATPAGGLAAPHDGMIDVMARNFEVTTAGEGRVCGRPTRIVEVMRPGGAPAARYWIDEASGVILRREILDAGGRLARASAFIDFRLPEQAKPGAYTDGNAFFAVADAPALKAKGWDFPATLPGRLELFSADESENGYLQLGYSDGLSMVSVFVQPGTLDEEGLRGWHPQRRGGHTIWVRDSVGQEMIWASGGHVYTVFTDAPADMVDAAVSALPHEAEPGVLARLGRGAQTVLAWLNPFA</sequence>
<dbReference type="InterPro" id="IPR033434">
    <property type="entry name" value="MucB/RseB_N"/>
</dbReference>
<dbReference type="OrthoDB" id="7067274at2"/>
<proteinExistence type="predicted"/>
<feature type="domain" description="MucB/RseB N-terminal" evidence="2">
    <location>
        <begin position="118"/>
        <end position="193"/>
    </location>
</feature>
<dbReference type="STRING" id="504805.SAMN05421505_109114"/>
<keyword evidence="4" id="KW-1185">Reference proteome</keyword>
<evidence type="ECO:0000256" key="1">
    <source>
        <dbReference type="SAM" id="SignalP"/>
    </source>
</evidence>
<dbReference type="EMBL" id="FNCN01000009">
    <property type="protein sequence ID" value="SDG91909.1"/>
    <property type="molecule type" value="Genomic_DNA"/>
</dbReference>
<dbReference type="Gene3D" id="3.30.200.100">
    <property type="entry name" value="MucB/RseB, C-terminal domain"/>
    <property type="match status" value="1"/>
</dbReference>
<evidence type="ECO:0000313" key="3">
    <source>
        <dbReference type="EMBL" id="SDG91909.1"/>
    </source>
</evidence>
<dbReference type="InterPro" id="IPR038484">
    <property type="entry name" value="MucB/RseB_C_sf"/>
</dbReference>
<reference evidence="3 4" key="1">
    <citation type="submission" date="2016-10" db="EMBL/GenBank/DDBJ databases">
        <authorList>
            <person name="de Groot N.N."/>
        </authorList>
    </citation>
    <scope>NUCLEOTIDE SEQUENCE [LARGE SCALE GENOMIC DNA]</scope>
    <source>
        <strain evidence="3 4">CPCC 201354</strain>
    </source>
</reference>
<organism evidence="3 4">
    <name type="scientific">Sinosporangium album</name>
    <dbReference type="NCBI Taxonomy" id="504805"/>
    <lineage>
        <taxon>Bacteria</taxon>
        <taxon>Bacillati</taxon>
        <taxon>Actinomycetota</taxon>
        <taxon>Actinomycetes</taxon>
        <taxon>Streptosporangiales</taxon>
        <taxon>Streptosporangiaceae</taxon>
        <taxon>Sinosporangium</taxon>
    </lineage>
</organism>
<feature type="chain" id="PRO_5011449604" evidence="1">
    <location>
        <begin position="27"/>
        <end position="342"/>
    </location>
</feature>